<dbReference type="EC" id="6.3.5.4" evidence="3"/>
<dbReference type="InterPro" id="IPR017932">
    <property type="entry name" value="GATase_2_dom"/>
</dbReference>
<feature type="domain" description="Glutamine amidotransferase type-2" evidence="8">
    <location>
        <begin position="2"/>
        <end position="216"/>
    </location>
</feature>
<evidence type="ECO:0000256" key="3">
    <source>
        <dbReference type="ARBA" id="ARBA00012737"/>
    </source>
</evidence>
<evidence type="ECO:0000256" key="6">
    <source>
        <dbReference type="ARBA" id="ARBA00022962"/>
    </source>
</evidence>
<dbReference type="PANTHER" id="PTHR43284:SF1">
    <property type="entry name" value="ASPARAGINE SYNTHETASE"/>
    <property type="match status" value="1"/>
</dbReference>
<dbReference type="InterPro" id="IPR029055">
    <property type="entry name" value="Ntn_hydrolases_N"/>
</dbReference>
<dbReference type="Gene3D" id="3.40.50.620">
    <property type="entry name" value="HUPs"/>
    <property type="match status" value="1"/>
</dbReference>
<dbReference type="SUPFAM" id="SSF56235">
    <property type="entry name" value="N-terminal nucleophile aminohydrolases (Ntn hydrolases)"/>
    <property type="match status" value="1"/>
</dbReference>
<dbReference type="RefSeq" id="WP_387960678.1">
    <property type="nucleotide sequence ID" value="NZ_JBHSGP010000005.1"/>
</dbReference>
<keyword evidence="4" id="KW-0547">Nucleotide-binding</keyword>
<dbReference type="PANTHER" id="PTHR43284">
    <property type="entry name" value="ASPARAGINE SYNTHETASE (GLUTAMINE-HYDROLYZING)"/>
    <property type="match status" value="1"/>
</dbReference>
<evidence type="ECO:0000313" key="10">
    <source>
        <dbReference type="Proteomes" id="UP001595953"/>
    </source>
</evidence>
<comment type="pathway">
    <text evidence="1">Amino-acid biosynthesis; L-asparagine biosynthesis; L-asparagine from L-aspartate (L-Gln route): step 1/1.</text>
</comment>
<dbReference type="InterPro" id="IPR014729">
    <property type="entry name" value="Rossmann-like_a/b/a_fold"/>
</dbReference>
<keyword evidence="10" id="KW-1185">Reference proteome</keyword>
<comment type="caution">
    <text evidence="9">The sequence shown here is derived from an EMBL/GenBank/DDBJ whole genome shotgun (WGS) entry which is preliminary data.</text>
</comment>
<keyword evidence="6" id="KW-0315">Glutamine amidotransferase</keyword>
<keyword evidence="9" id="KW-0436">Ligase</keyword>
<dbReference type="PIRSF" id="PIRSF001589">
    <property type="entry name" value="Asn_synthetase_glu-h"/>
    <property type="match status" value="1"/>
</dbReference>
<dbReference type="NCBIfam" id="TIGR01536">
    <property type="entry name" value="asn_synth_AEB"/>
    <property type="match status" value="1"/>
</dbReference>
<protein>
    <recommendedName>
        <fullName evidence="3">asparagine synthase (glutamine-hydrolyzing)</fullName>
        <ecNumber evidence="3">6.3.5.4</ecNumber>
    </recommendedName>
</protein>
<name>A0ABV9N199_9FLAO</name>
<dbReference type="Pfam" id="PF13522">
    <property type="entry name" value="GATase_6"/>
    <property type="match status" value="1"/>
</dbReference>
<evidence type="ECO:0000313" key="9">
    <source>
        <dbReference type="EMBL" id="MFC4721199.1"/>
    </source>
</evidence>
<evidence type="ECO:0000256" key="1">
    <source>
        <dbReference type="ARBA" id="ARBA00005187"/>
    </source>
</evidence>
<comment type="similarity">
    <text evidence="2">Belongs to the asparagine synthetase family.</text>
</comment>
<dbReference type="InterPro" id="IPR033738">
    <property type="entry name" value="AsnB_N"/>
</dbReference>
<keyword evidence="5" id="KW-0067">ATP-binding</keyword>
<evidence type="ECO:0000256" key="7">
    <source>
        <dbReference type="ARBA" id="ARBA00048741"/>
    </source>
</evidence>
<evidence type="ECO:0000259" key="8">
    <source>
        <dbReference type="PROSITE" id="PS51278"/>
    </source>
</evidence>
<dbReference type="Pfam" id="PF00733">
    <property type="entry name" value="Asn_synthase"/>
    <property type="match status" value="1"/>
</dbReference>
<dbReference type="SUPFAM" id="SSF52402">
    <property type="entry name" value="Adenine nucleotide alpha hydrolases-like"/>
    <property type="match status" value="1"/>
</dbReference>
<dbReference type="GO" id="GO:0004066">
    <property type="term" value="F:asparagine synthase (glutamine-hydrolyzing) activity"/>
    <property type="evidence" value="ECO:0007669"/>
    <property type="project" value="UniProtKB-EC"/>
</dbReference>
<dbReference type="CDD" id="cd01991">
    <property type="entry name" value="Asn_synthase_B_C"/>
    <property type="match status" value="1"/>
</dbReference>
<dbReference type="Gene3D" id="3.60.20.10">
    <property type="entry name" value="Glutamine Phosphoribosylpyrophosphate, subunit 1, domain 1"/>
    <property type="match status" value="1"/>
</dbReference>
<comment type="catalytic activity">
    <reaction evidence="7">
        <text>L-aspartate + L-glutamine + ATP + H2O = L-asparagine + L-glutamate + AMP + diphosphate + H(+)</text>
        <dbReference type="Rhea" id="RHEA:12228"/>
        <dbReference type="ChEBI" id="CHEBI:15377"/>
        <dbReference type="ChEBI" id="CHEBI:15378"/>
        <dbReference type="ChEBI" id="CHEBI:29985"/>
        <dbReference type="ChEBI" id="CHEBI:29991"/>
        <dbReference type="ChEBI" id="CHEBI:30616"/>
        <dbReference type="ChEBI" id="CHEBI:33019"/>
        <dbReference type="ChEBI" id="CHEBI:58048"/>
        <dbReference type="ChEBI" id="CHEBI:58359"/>
        <dbReference type="ChEBI" id="CHEBI:456215"/>
        <dbReference type="EC" id="6.3.5.4"/>
    </reaction>
</comment>
<gene>
    <name evidence="9" type="primary">asnB</name>
    <name evidence="9" type="ORF">ACFO5O_02615</name>
</gene>
<accession>A0ABV9N199</accession>
<evidence type="ECO:0000256" key="5">
    <source>
        <dbReference type="ARBA" id="ARBA00022840"/>
    </source>
</evidence>
<dbReference type="InterPro" id="IPR051786">
    <property type="entry name" value="ASN_synthetase/amidase"/>
</dbReference>
<dbReference type="CDD" id="cd00712">
    <property type="entry name" value="AsnB"/>
    <property type="match status" value="1"/>
</dbReference>
<evidence type="ECO:0000256" key="4">
    <source>
        <dbReference type="ARBA" id="ARBA00022741"/>
    </source>
</evidence>
<evidence type="ECO:0000256" key="2">
    <source>
        <dbReference type="ARBA" id="ARBA00005752"/>
    </source>
</evidence>
<organism evidence="9 10">
    <name type="scientific">Geojedonia litorea</name>
    <dbReference type="NCBI Taxonomy" id="1268269"/>
    <lineage>
        <taxon>Bacteria</taxon>
        <taxon>Pseudomonadati</taxon>
        <taxon>Bacteroidota</taxon>
        <taxon>Flavobacteriia</taxon>
        <taxon>Flavobacteriales</taxon>
        <taxon>Flavobacteriaceae</taxon>
        <taxon>Geojedonia</taxon>
    </lineage>
</organism>
<dbReference type="InterPro" id="IPR006426">
    <property type="entry name" value="Asn_synth_AEB"/>
</dbReference>
<dbReference type="InterPro" id="IPR001962">
    <property type="entry name" value="Asn_synthase"/>
</dbReference>
<dbReference type="Proteomes" id="UP001595953">
    <property type="component" value="Unassembled WGS sequence"/>
</dbReference>
<proteinExistence type="inferred from homology"/>
<dbReference type="PROSITE" id="PS51278">
    <property type="entry name" value="GATASE_TYPE_2"/>
    <property type="match status" value="1"/>
</dbReference>
<reference evidence="10" key="1">
    <citation type="journal article" date="2019" name="Int. J. Syst. Evol. Microbiol.">
        <title>The Global Catalogue of Microorganisms (GCM) 10K type strain sequencing project: providing services to taxonomists for standard genome sequencing and annotation.</title>
        <authorList>
            <consortium name="The Broad Institute Genomics Platform"/>
            <consortium name="The Broad Institute Genome Sequencing Center for Infectious Disease"/>
            <person name="Wu L."/>
            <person name="Ma J."/>
        </authorList>
    </citation>
    <scope>NUCLEOTIDE SEQUENCE [LARGE SCALE GENOMIC DNA]</scope>
    <source>
        <strain evidence="10">CCUG 63682</strain>
    </source>
</reference>
<sequence length="615" mass="71080">MCGFLGEYLFDTGVALTQQDVFLKLLALSKHRGPDATETSKSDYYQLGFNRLAILDLSELGNQPKFSPSKRYLVVFNGEIYNYTSLKERYHLENLKSSSDTEVLVHLLDVIGVVNTIGELNGMFSIAIIDTYKQCLYLSRDFAGIKPMFYGVSDQGVVMASQFDQLFKHPWFKSQLQLRPELMKEYFAFGYMQAPNTIYNHIFQLKPGQLLKISSNATIEELELNELCSTKRLDLKEEDDIIIDIKNQIEHAVEQQMVSDVSLATFLSGGIDSPLITAIAKSKNTKIEAFTLAVSDKTLDESETASAYADHLNIQHHIEHVNTNELLNSVNEHFEYLSEPFGDYSSIPTYLLTKKTRQKHTVMLSGDGADELFFGYPRMLDVVNKQFWFKLPFNLRKPIIRLLNKLNIINTWAPYNYKTIDEWLLGKHSHILKPALDSFFPRIPFSDAILALYSIDIKTSKSLLQDLRRNEFYGHLQRVLVKVDRMSMANSLEVRVPFLDKQLINESMNFHPKQFNSKKDLKRLLKKLMTNYYPEPLIAHEKRGFTVPIHTWLRGALKKDVLHVIFNSPFYGESNIDVIEVRNYVSQYLDHKHDSAWGVWHIYAWQKWAIKQQLV</sequence>
<dbReference type="EMBL" id="JBHSGP010000005">
    <property type="protein sequence ID" value="MFC4721199.1"/>
    <property type="molecule type" value="Genomic_DNA"/>
</dbReference>